<sequence>MLSDHPEPDWDLVPDVKLFETQSSHMSRNLSNGYSEQRTPTTLYRRSLPNRIKVLEYITPLTMPPSSYILCTNSLGPERSPIQGSVTHLMPYDDGSDSPPSSIRNVDSSSSASIEDYDWACDITTAATPSAEKLPAEVERFLYQLKSGAALEVSMPMSLYSAHCTEIQNFIGSPVVCRPGSDGIGYIHHCDDFKNRSILRSPACNTLSTSKSWPEGKMPYSMHERIKAIFSEAARQMINNVVPGFNATTKYSRDGRSYQLDDNLHLLRSHQPRGNTHPREPKYWIPDVAVSVDGDAFFLIEVAHTQGTQDVVARVQNWFLNNAVRITMGVDIIEGPFRIGTMAKDCNDNMLSAEEFHAQKHLNEKLGGWYWTVHGAERVFVGQVTIEVFLAWRMRVDGVWHIMTRGPVRLLSRLHFYD</sequence>
<name>R7SFA2_FOMME</name>
<dbReference type="AlphaFoldDB" id="R7SFA2"/>
<protein>
    <submittedName>
        <fullName evidence="1">Uncharacterized protein</fullName>
    </submittedName>
</protein>
<keyword evidence="2" id="KW-1185">Reference proteome</keyword>
<gene>
    <name evidence="1" type="ORF">FOMMEDRAFT_163650</name>
</gene>
<dbReference type="Proteomes" id="UP000053630">
    <property type="component" value="Unassembled WGS sequence"/>
</dbReference>
<organism evidence="1 2">
    <name type="scientific">Fomitiporia mediterranea (strain MF3/22)</name>
    <name type="common">Grapevine white-rot fungus</name>
    <dbReference type="NCBI Taxonomy" id="694068"/>
    <lineage>
        <taxon>Eukaryota</taxon>
        <taxon>Fungi</taxon>
        <taxon>Dikarya</taxon>
        <taxon>Basidiomycota</taxon>
        <taxon>Agaricomycotina</taxon>
        <taxon>Agaricomycetes</taxon>
        <taxon>Hymenochaetales</taxon>
        <taxon>Hymenochaetaceae</taxon>
        <taxon>Fomitiporia</taxon>
    </lineage>
</organism>
<dbReference type="EMBL" id="JH718802">
    <property type="protein sequence ID" value="EJC97383.1"/>
    <property type="molecule type" value="Genomic_DNA"/>
</dbReference>
<reference evidence="2" key="1">
    <citation type="journal article" date="2012" name="Science">
        <title>The Paleozoic origin of enzymatic lignin decomposition reconstructed from 31 fungal genomes.</title>
        <authorList>
            <person name="Floudas D."/>
            <person name="Binder M."/>
            <person name="Riley R."/>
            <person name="Barry K."/>
            <person name="Blanchette R.A."/>
            <person name="Henrissat B."/>
            <person name="Martinez A.T."/>
            <person name="Otillar R."/>
            <person name="Spatafora J.W."/>
            <person name="Yadav J.S."/>
            <person name="Aerts A."/>
            <person name="Benoit I."/>
            <person name="Boyd A."/>
            <person name="Carlson A."/>
            <person name="Copeland A."/>
            <person name="Coutinho P.M."/>
            <person name="de Vries R.P."/>
            <person name="Ferreira P."/>
            <person name="Findley K."/>
            <person name="Foster B."/>
            <person name="Gaskell J."/>
            <person name="Glotzer D."/>
            <person name="Gorecki P."/>
            <person name="Heitman J."/>
            <person name="Hesse C."/>
            <person name="Hori C."/>
            <person name="Igarashi K."/>
            <person name="Jurgens J.A."/>
            <person name="Kallen N."/>
            <person name="Kersten P."/>
            <person name="Kohler A."/>
            <person name="Kuees U."/>
            <person name="Kumar T.K.A."/>
            <person name="Kuo A."/>
            <person name="LaButti K."/>
            <person name="Larrondo L.F."/>
            <person name="Lindquist E."/>
            <person name="Ling A."/>
            <person name="Lombard V."/>
            <person name="Lucas S."/>
            <person name="Lundell T."/>
            <person name="Martin R."/>
            <person name="McLaughlin D.J."/>
            <person name="Morgenstern I."/>
            <person name="Morin E."/>
            <person name="Murat C."/>
            <person name="Nagy L.G."/>
            <person name="Nolan M."/>
            <person name="Ohm R.A."/>
            <person name="Patyshakuliyeva A."/>
            <person name="Rokas A."/>
            <person name="Ruiz-Duenas F.J."/>
            <person name="Sabat G."/>
            <person name="Salamov A."/>
            <person name="Samejima M."/>
            <person name="Schmutz J."/>
            <person name="Slot J.C."/>
            <person name="St John F."/>
            <person name="Stenlid J."/>
            <person name="Sun H."/>
            <person name="Sun S."/>
            <person name="Syed K."/>
            <person name="Tsang A."/>
            <person name="Wiebenga A."/>
            <person name="Young D."/>
            <person name="Pisabarro A."/>
            <person name="Eastwood D.C."/>
            <person name="Martin F."/>
            <person name="Cullen D."/>
            <person name="Grigoriev I.V."/>
            <person name="Hibbett D.S."/>
        </authorList>
    </citation>
    <scope>NUCLEOTIDE SEQUENCE [LARGE SCALE GENOMIC DNA]</scope>
    <source>
        <strain evidence="2">MF3/22</strain>
    </source>
</reference>
<proteinExistence type="predicted"/>
<evidence type="ECO:0000313" key="1">
    <source>
        <dbReference type="EMBL" id="EJC97383.1"/>
    </source>
</evidence>
<dbReference type="RefSeq" id="XP_007272354.1">
    <property type="nucleotide sequence ID" value="XM_007272292.1"/>
</dbReference>
<dbReference type="KEGG" id="fme:FOMMEDRAFT_163650"/>
<dbReference type="GeneID" id="18676041"/>
<accession>R7SFA2</accession>
<evidence type="ECO:0000313" key="2">
    <source>
        <dbReference type="Proteomes" id="UP000053630"/>
    </source>
</evidence>